<keyword evidence="6" id="KW-1185">Reference proteome</keyword>
<dbReference type="Proteomes" id="UP001620645">
    <property type="component" value="Unassembled WGS sequence"/>
</dbReference>
<name>A0ABD2KIK9_HETSC</name>
<dbReference type="InterPro" id="IPR059008">
    <property type="entry name" value="ABTB2/3_histone"/>
</dbReference>
<feature type="compositionally biased region" description="Polar residues" evidence="3">
    <location>
        <begin position="392"/>
        <end position="402"/>
    </location>
</feature>
<feature type="compositionally biased region" description="Basic and acidic residues" evidence="3">
    <location>
        <begin position="373"/>
        <end position="391"/>
    </location>
</feature>
<dbReference type="PANTHER" id="PTHR46071">
    <property type="entry name" value="ANKYRIN REPEAT AND BTB/POZ DOMAIN-CONTAINING"/>
    <property type="match status" value="1"/>
</dbReference>
<dbReference type="EMBL" id="JBICCN010000026">
    <property type="protein sequence ID" value="KAL3102279.1"/>
    <property type="molecule type" value="Genomic_DNA"/>
</dbReference>
<dbReference type="InterPro" id="IPR009072">
    <property type="entry name" value="Histone-fold"/>
</dbReference>
<keyword evidence="2" id="KW-0040">ANK repeat</keyword>
<evidence type="ECO:0000259" key="4">
    <source>
        <dbReference type="Pfam" id="PF26281"/>
    </source>
</evidence>
<protein>
    <recommendedName>
        <fullName evidence="4">ABTB2/3 histone-like domain-containing protein</fullName>
    </recommendedName>
</protein>
<gene>
    <name evidence="5" type="ORF">niasHS_003688</name>
</gene>
<feature type="compositionally biased region" description="Polar residues" evidence="3">
    <location>
        <begin position="269"/>
        <end position="287"/>
    </location>
</feature>
<evidence type="ECO:0000313" key="5">
    <source>
        <dbReference type="EMBL" id="KAL3102279.1"/>
    </source>
</evidence>
<dbReference type="PANTHER" id="PTHR46071:SF2">
    <property type="entry name" value="ANKYRIN REPEAT AND BTB_POZ DOMAIN-CONTAINING PROTEIN 2-LIKE PROTEIN"/>
    <property type="match status" value="1"/>
</dbReference>
<dbReference type="AlphaFoldDB" id="A0ABD2KIK9"/>
<feature type="compositionally biased region" description="Basic and acidic residues" evidence="3">
    <location>
        <begin position="325"/>
        <end position="338"/>
    </location>
</feature>
<feature type="compositionally biased region" description="Low complexity" evidence="3">
    <location>
        <begin position="309"/>
        <end position="324"/>
    </location>
</feature>
<dbReference type="Pfam" id="PF26281">
    <property type="entry name" value="Histone_ABTB"/>
    <property type="match status" value="1"/>
</dbReference>
<feature type="region of interest" description="Disordered" evidence="3">
    <location>
        <begin position="264"/>
        <end position="287"/>
    </location>
</feature>
<dbReference type="Gene3D" id="1.10.20.10">
    <property type="entry name" value="Histone, subunit A"/>
    <property type="match status" value="1"/>
</dbReference>
<sequence>MTDGAKYPSLSTAEESKKIGQNCANATTKSNDYAFNCEENSADAIIHRPIRINRIARHYKSSSVLAPLAASAGLSPRIPSSAVGHFSASSSAHALPRLANALRSLLTSSSAKFSPKTAFVDAADELIYYSNAIPSAAKTFIGADGGEMAQRQNGTDAQKGGAKKQRSPSLGRDPSNYGRLSSGTEAKGRNCLWHGQPTTLEQIKALYKSVPNFAILDEMEKNAEEADRKSVVVRCRDGCAALLCHPSMAHPPPVQTQRKRLLFSKHQRQSSAHFSAGTSESSDASLGSTKCVPFQRKKCHSRAVTAEGSPQSSLSSYSLKSSTSLRDEANFDRATREKGGKKKPSTDSGYRSRGGTPREKQTEEGTGGMGREQQPDKGTTDRHSLPSDHPSKTTSLHPTQSPRAICPSQRHNTRFYVWTNLISIDQIRATAPISLEAIAHRQKANAQKEQRDQLNGTVEVLTELLVRMGIELRRLCAVLGKCTCRDIGTVTLLFLPTSLAWHAIRHAQKTSEHFVRTVADQSKRWQSLSDRSQLKHLNGGLFFRWMTDSRIGAIVDEKVSLFLAAIFDFLLSQFLLHCAPFSSESVSVSELLNSLANSLPHSRNFHLLSPPIASDGYSFNELSLIVQNSPLGQLISADDSSTEISQFGTLVGDKLRMDGESVLALHHFISTKTAPPLEQWLRKGALYALQRRARTIRPWDIVQVVF</sequence>
<feature type="domain" description="ABTB2/3 histone-like" evidence="4">
    <location>
        <begin position="448"/>
        <end position="565"/>
    </location>
</feature>
<dbReference type="InterPro" id="IPR052089">
    <property type="entry name" value="Ankyrin-BTB/POZ_domain"/>
</dbReference>
<evidence type="ECO:0000256" key="1">
    <source>
        <dbReference type="ARBA" id="ARBA00022737"/>
    </source>
</evidence>
<keyword evidence="1" id="KW-0677">Repeat</keyword>
<evidence type="ECO:0000256" key="3">
    <source>
        <dbReference type="SAM" id="MobiDB-lite"/>
    </source>
</evidence>
<comment type="caution">
    <text evidence="5">The sequence shown here is derived from an EMBL/GenBank/DDBJ whole genome shotgun (WGS) entry which is preliminary data.</text>
</comment>
<feature type="region of interest" description="Disordered" evidence="3">
    <location>
        <begin position="147"/>
        <end position="183"/>
    </location>
</feature>
<accession>A0ABD2KIK9</accession>
<evidence type="ECO:0000313" key="6">
    <source>
        <dbReference type="Proteomes" id="UP001620645"/>
    </source>
</evidence>
<proteinExistence type="predicted"/>
<reference evidence="5 6" key="1">
    <citation type="submission" date="2024-10" db="EMBL/GenBank/DDBJ databases">
        <authorList>
            <person name="Kim D."/>
        </authorList>
    </citation>
    <scope>NUCLEOTIDE SEQUENCE [LARGE SCALE GENOMIC DNA]</scope>
    <source>
        <strain evidence="5">Taebaek</strain>
    </source>
</reference>
<evidence type="ECO:0000256" key="2">
    <source>
        <dbReference type="ARBA" id="ARBA00023043"/>
    </source>
</evidence>
<feature type="region of interest" description="Disordered" evidence="3">
    <location>
        <begin position="302"/>
        <end position="407"/>
    </location>
</feature>
<organism evidence="5 6">
    <name type="scientific">Heterodera schachtii</name>
    <name type="common">Sugarbeet cyst nematode worm</name>
    <name type="synonym">Tylenchus schachtii</name>
    <dbReference type="NCBI Taxonomy" id="97005"/>
    <lineage>
        <taxon>Eukaryota</taxon>
        <taxon>Metazoa</taxon>
        <taxon>Ecdysozoa</taxon>
        <taxon>Nematoda</taxon>
        <taxon>Chromadorea</taxon>
        <taxon>Rhabditida</taxon>
        <taxon>Tylenchina</taxon>
        <taxon>Tylenchomorpha</taxon>
        <taxon>Tylenchoidea</taxon>
        <taxon>Heteroderidae</taxon>
        <taxon>Heteroderinae</taxon>
        <taxon>Heterodera</taxon>
    </lineage>
</organism>